<evidence type="ECO:0000313" key="2">
    <source>
        <dbReference type="EMBL" id="OEJ99448.1"/>
    </source>
</evidence>
<keyword evidence="1" id="KW-0812">Transmembrane</keyword>
<feature type="transmembrane region" description="Helical" evidence="1">
    <location>
        <begin position="21"/>
        <end position="38"/>
    </location>
</feature>
<accession>A0A1E5SK02</accession>
<dbReference type="InterPro" id="IPR025250">
    <property type="entry name" value="DUF4199"/>
</dbReference>
<evidence type="ECO:0008006" key="4">
    <source>
        <dbReference type="Google" id="ProtNLM"/>
    </source>
</evidence>
<evidence type="ECO:0000256" key="1">
    <source>
        <dbReference type="SAM" id="Phobius"/>
    </source>
</evidence>
<dbReference type="EMBL" id="MDGQ01000005">
    <property type="protein sequence ID" value="OEJ99448.1"/>
    <property type="molecule type" value="Genomic_DNA"/>
</dbReference>
<keyword evidence="3" id="KW-1185">Reference proteome</keyword>
<evidence type="ECO:0000313" key="3">
    <source>
        <dbReference type="Proteomes" id="UP000095552"/>
    </source>
</evidence>
<dbReference type="Proteomes" id="UP000095552">
    <property type="component" value="Unassembled WGS sequence"/>
</dbReference>
<name>A0A1E5SK02_9BACT</name>
<feature type="transmembrane region" description="Helical" evidence="1">
    <location>
        <begin position="156"/>
        <end position="174"/>
    </location>
</feature>
<dbReference type="STRING" id="1563681.BFP71_07625"/>
<dbReference type="OrthoDB" id="963633at2"/>
<reference evidence="2 3" key="1">
    <citation type="submission" date="2016-08" db="EMBL/GenBank/DDBJ databases">
        <title>Draft genome of Fabibacter sp. strain SK-8.</title>
        <authorList>
            <person name="Wong S.-K."/>
            <person name="Hamasaki K."/>
            <person name="Yoshizawa S."/>
        </authorList>
    </citation>
    <scope>NUCLEOTIDE SEQUENCE [LARGE SCALE GENOMIC DNA]</scope>
    <source>
        <strain evidence="2 3">SK-8</strain>
    </source>
</reference>
<dbReference type="AlphaFoldDB" id="A0A1E5SK02"/>
<protein>
    <recommendedName>
        <fullName evidence="4">DUF4199 domain-containing protein</fullName>
    </recommendedName>
</protein>
<comment type="caution">
    <text evidence="2">The sequence shown here is derived from an EMBL/GenBank/DDBJ whole genome shotgun (WGS) entry which is preliminary data.</text>
</comment>
<organism evidence="2 3">
    <name type="scientific">Roseivirga misakiensis</name>
    <dbReference type="NCBI Taxonomy" id="1563681"/>
    <lineage>
        <taxon>Bacteria</taxon>
        <taxon>Pseudomonadati</taxon>
        <taxon>Bacteroidota</taxon>
        <taxon>Cytophagia</taxon>
        <taxon>Cytophagales</taxon>
        <taxon>Roseivirgaceae</taxon>
        <taxon>Roseivirga</taxon>
    </lineage>
</organism>
<feature type="transmembrane region" description="Helical" evidence="1">
    <location>
        <begin position="44"/>
        <end position="62"/>
    </location>
</feature>
<dbReference type="Pfam" id="PF13858">
    <property type="entry name" value="DUF4199"/>
    <property type="match status" value="1"/>
</dbReference>
<feature type="transmembrane region" description="Helical" evidence="1">
    <location>
        <begin position="83"/>
        <end position="104"/>
    </location>
</feature>
<keyword evidence="1" id="KW-0472">Membrane</keyword>
<gene>
    <name evidence="2" type="ORF">BFP71_07625</name>
</gene>
<sequence length="179" mass="20316">MNMKLKKINPLIPQISVRFGAVGGVLAIVAFLVFHFIGLPPGSLLSFIATILVVGMFMFLPMKGFKSHNNGEFRFYHGMTIGFISYLSIATIFSLFYLLFITVIEPDYLIDKMEFLKENLIEQKEQKIEEFGPEVYERQLKGMDSTSVSADVLSEFAKRLFIGLFIAPVFSIILRTRQA</sequence>
<keyword evidence="1" id="KW-1133">Transmembrane helix</keyword>
<proteinExistence type="predicted"/>